<gene>
    <name evidence="6" type="ORF">HFRIS_005203</name>
</gene>
<protein>
    <submittedName>
        <fullName evidence="6">DnaK suppressor protein</fullName>
    </submittedName>
</protein>
<dbReference type="Proteomes" id="UP000006772">
    <property type="component" value="Unassembled WGS sequence"/>
</dbReference>
<dbReference type="SUPFAM" id="SSF57716">
    <property type="entry name" value="Glucocorticoid receptor-like (DNA-binding domain)"/>
    <property type="match status" value="1"/>
</dbReference>
<evidence type="ECO:0000259" key="5">
    <source>
        <dbReference type="Pfam" id="PF01258"/>
    </source>
</evidence>
<dbReference type="Pfam" id="PF01258">
    <property type="entry name" value="zf-dskA_traR"/>
    <property type="match status" value="1"/>
</dbReference>
<dbReference type="AlphaFoldDB" id="A0AAI9N4Y4"/>
<evidence type="ECO:0000256" key="4">
    <source>
        <dbReference type="PROSITE-ProRule" id="PRU00510"/>
    </source>
</evidence>
<dbReference type="PROSITE" id="PS51128">
    <property type="entry name" value="ZF_DKSA_2"/>
    <property type="match status" value="1"/>
</dbReference>
<name>A0AAI9N4Y4_9BURK</name>
<keyword evidence="1" id="KW-0479">Metal-binding</keyword>
<dbReference type="PANTHER" id="PTHR33823:SF4">
    <property type="entry name" value="GENERAL STRESS PROTEIN 16O"/>
    <property type="match status" value="1"/>
</dbReference>
<evidence type="ECO:0000256" key="2">
    <source>
        <dbReference type="ARBA" id="ARBA00022771"/>
    </source>
</evidence>
<dbReference type="GO" id="GO:0008270">
    <property type="term" value="F:zinc ion binding"/>
    <property type="evidence" value="ECO:0007669"/>
    <property type="project" value="UniProtKB-KW"/>
</dbReference>
<evidence type="ECO:0000313" key="7">
    <source>
        <dbReference type="Proteomes" id="UP000006772"/>
    </source>
</evidence>
<dbReference type="EMBL" id="AEEC02000005">
    <property type="protein sequence ID" value="EOA05829.1"/>
    <property type="molecule type" value="Genomic_DNA"/>
</dbReference>
<sequence length="110" mass="12690">MRHLSTTQLIRLRSLLDEAETSLRQRMRTDDFADDEQSDRLGIQQVMSDQELHELLDITEARSRLTDNSYGLCVDCGAEIEVERLLAYPTAKRCLACQQQHERGRARLNA</sequence>
<dbReference type="PANTHER" id="PTHR33823">
    <property type="entry name" value="RNA POLYMERASE-BINDING TRANSCRIPTION FACTOR DKSA-RELATED"/>
    <property type="match status" value="1"/>
</dbReference>
<dbReference type="InterPro" id="IPR000962">
    <property type="entry name" value="Znf_DskA_TraR"/>
</dbReference>
<keyword evidence="3" id="KW-0862">Zinc</keyword>
<organism evidence="6 7">
    <name type="scientific">Herbaspirillum frisingense GSF30</name>
    <dbReference type="NCBI Taxonomy" id="864073"/>
    <lineage>
        <taxon>Bacteria</taxon>
        <taxon>Pseudomonadati</taxon>
        <taxon>Pseudomonadota</taxon>
        <taxon>Betaproteobacteria</taxon>
        <taxon>Burkholderiales</taxon>
        <taxon>Oxalobacteraceae</taxon>
        <taxon>Herbaspirillum</taxon>
    </lineage>
</organism>
<evidence type="ECO:0000256" key="3">
    <source>
        <dbReference type="ARBA" id="ARBA00022833"/>
    </source>
</evidence>
<keyword evidence="2" id="KW-0863">Zinc-finger</keyword>
<feature type="zinc finger region" description="dksA C4-type" evidence="4">
    <location>
        <begin position="73"/>
        <end position="97"/>
    </location>
</feature>
<accession>A0AAI9N4Y4</accession>
<evidence type="ECO:0000313" key="6">
    <source>
        <dbReference type="EMBL" id="EOA05829.1"/>
    </source>
</evidence>
<dbReference type="Gene3D" id="1.20.120.910">
    <property type="entry name" value="DksA, coiled-coil domain"/>
    <property type="match status" value="1"/>
</dbReference>
<comment type="caution">
    <text evidence="6">The sequence shown here is derived from an EMBL/GenBank/DDBJ whole genome shotgun (WGS) entry which is preliminary data.</text>
</comment>
<evidence type="ECO:0000256" key="1">
    <source>
        <dbReference type="ARBA" id="ARBA00022723"/>
    </source>
</evidence>
<proteinExistence type="predicted"/>
<reference evidence="6 7" key="1">
    <citation type="journal article" date="2013" name="Front. Microbiol.">
        <title>The genome of the endophytic bacterium H. frisingense GSF30(T) identifies diverse strategies in the Herbaspirillum genus to interact with plants.</title>
        <authorList>
            <person name="Straub D."/>
            <person name="Rothballer M."/>
            <person name="Hartmann A."/>
            <person name="Ludewig U."/>
        </authorList>
    </citation>
    <scope>NUCLEOTIDE SEQUENCE [LARGE SCALE GENOMIC DNA]</scope>
    <source>
        <strain evidence="6 7">GSF30</strain>
    </source>
</reference>
<feature type="domain" description="Zinc finger DksA/TraR C4-type" evidence="5">
    <location>
        <begin position="69"/>
        <end position="103"/>
    </location>
</feature>